<protein>
    <submittedName>
        <fullName evidence="1">Uncharacterized protein</fullName>
    </submittedName>
</protein>
<comment type="caution">
    <text evidence="1">The sequence shown here is derived from an EMBL/GenBank/DDBJ whole genome shotgun (WGS) entry which is preliminary data.</text>
</comment>
<dbReference type="AlphaFoldDB" id="A0A7U8C9S5"/>
<evidence type="ECO:0000313" key="1">
    <source>
        <dbReference type="EMBL" id="EAR62735.1"/>
    </source>
</evidence>
<proteinExistence type="predicted"/>
<organism evidence="1 2">
    <name type="scientific">Neptuniibacter caesariensis</name>
    <dbReference type="NCBI Taxonomy" id="207954"/>
    <lineage>
        <taxon>Bacteria</taxon>
        <taxon>Pseudomonadati</taxon>
        <taxon>Pseudomonadota</taxon>
        <taxon>Gammaproteobacteria</taxon>
        <taxon>Oceanospirillales</taxon>
        <taxon>Oceanospirillaceae</taxon>
        <taxon>Neptuniibacter</taxon>
    </lineage>
</organism>
<accession>A0A7U8C9S5</accession>
<reference evidence="1 2" key="1">
    <citation type="submission" date="2006-02" db="EMBL/GenBank/DDBJ databases">
        <authorList>
            <person name="Pinhassi J."/>
            <person name="Pedros-Alio C."/>
            <person name="Ferriera S."/>
            <person name="Johnson J."/>
            <person name="Kravitz S."/>
            <person name="Halpern A."/>
            <person name="Remington K."/>
            <person name="Beeson K."/>
            <person name="Tran B."/>
            <person name="Rogers Y.-H."/>
            <person name="Friedman R."/>
            <person name="Venter J.C."/>
        </authorList>
    </citation>
    <scope>NUCLEOTIDE SEQUENCE [LARGE SCALE GENOMIC DNA]</scope>
    <source>
        <strain evidence="1 2">MED92</strain>
    </source>
</reference>
<sequence length="49" mass="5608">MAGSPSINLNGDYTTITGRMHFKPVNYRAIYAWVNYLLSIIYPLNEVTE</sequence>
<dbReference type="Proteomes" id="UP000002171">
    <property type="component" value="Unassembled WGS sequence"/>
</dbReference>
<dbReference type="EMBL" id="AAOW01000002">
    <property type="protein sequence ID" value="EAR62735.1"/>
    <property type="molecule type" value="Genomic_DNA"/>
</dbReference>
<gene>
    <name evidence="1" type="ORF">MED92_06438</name>
</gene>
<name>A0A7U8C9S5_NEPCE</name>
<keyword evidence="2" id="KW-1185">Reference proteome</keyword>
<evidence type="ECO:0000313" key="2">
    <source>
        <dbReference type="Proteomes" id="UP000002171"/>
    </source>
</evidence>